<dbReference type="EMBL" id="LUCH01000232">
    <property type="protein sequence ID" value="KAF5405716.1"/>
    <property type="molecule type" value="Genomic_DNA"/>
</dbReference>
<comment type="caution">
    <text evidence="1">The sequence shown here is derived from an EMBL/GenBank/DDBJ whole genome shotgun (WGS) entry which is preliminary data.</text>
</comment>
<evidence type="ECO:0000313" key="2">
    <source>
        <dbReference type="Proteomes" id="UP000748531"/>
    </source>
</evidence>
<gene>
    <name evidence="1" type="ORF">PHET_00895</name>
</gene>
<accession>A0A8J4T4K7</accession>
<reference evidence="1" key="1">
    <citation type="submission" date="2019-05" db="EMBL/GenBank/DDBJ databases">
        <title>Annotation for the trematode Paragonimus heterotremus.</title>
        <authorList>
            <person name="Choi Y.-J."/>
        </authorList>
    </citation>
    <scope>NUCLEOTIDE SEQUENCE</scope>
    <source>
        <strain evidence="1">LC</strain>
    </source>
</reference>
<dbReference type="OrthoDB" id="6229273at2759"/>
<evidence type="ECO:0000313" key="1">
    <source>
        <dbReference type="EMBL" id="KAF5405716.1"/>
    </source>
</evidence>
<dbReference type="Proteomes" id="UP000748531">
    <property type="component" value="Unassembled WGS sequence"/>
</dbReference>
<keyword evidence="2" id="KW-1185">Reference proteome</keyword>
<dbReference type="AlphaFoldDB" id="A0A8J4T4K7"/>
<protein>
    <submittedName>
        <fullName evidence="1">Uncharacterized protein</fullName>
    </submittedName>
</protein>
<name>A0A8J4T4K7_9TREM</name>
<organism evidence="1 2">
    <name type="scientific">Paragonimus heterotremus</name>
    <dbReference type="NCBI Taxonomy" id="100268"/>
    <lineage>
        <taxon>Eukaryota</taxon>
        <taxon>Metazoa</taxon>
        <taxon>Spiralia</taxon>
        <taxon>Lophotrochozoa</taxon>
        <taxon>Platyhelminthes</taxon>
        <taxon>Trematoda</taxon>
        <taxon>Digenea</taxon>
        <taxon>Plagiorchiida</taxon>
        <taxon>Troglotremata</taxon>
        <taxon>Troglotrematidae</taxon>
        <taxon>Paragonimus</taxon>
    </lineage>
</organism>
<proteinExistence type="predicted"/>
<sequence>MSVASDTALSLSNVFRSLLNPNGPCLGAALLLQNQHPAFLLGTMSHLQALANTLYPEVMKLVRESHTKYRETVLRDSMLLLPLPTQWSARQTENAEENMELVLTKHENRRFKPLFYTDTSLYLTSMPPSDSPDDFCPGDGLIIRLVTLGILIVHVAANFPPTVSVNAVERLVECGAF</sequence>